<dbReference type="AlphaFoldDB" id="A0A9N7UG51"/>
<organism evidence="2 3">
    <name type="scientific">Pleuronectes platessa</name>
    <name type="common">European plaice</name>
    <dbReference type="NCBI Taxonomy" id="8262"/>
    <lineage>
        <taxon>Eukaryota</taxon>
        <taxon>Metazoa</taxon>
        <taxon>Chordata</taxon>
        <taxon>Craniata</taxon>
        <taxon>Vertebrata</taxon>
        <taxon>Euteleostomi</taxon>
        <taxon>Actinopterygii</taxon>
        <taxon>Neopterygii</taxon>
        <taxon>Teleostei</taxon>
        <taxon>Neoteleostei</taxon>
        <taxon>Acanthomorphata</taxon>
        <taxon>Carangaria</taxon>
        <taxon>Pleuronectiformes</taxon>
        <taxon>Pleuronectoidei</taxon>
        <taxon>Pleuronectidae</taxon>
        <taxon>Pleuronectes</taxon>
    </lineage>
</organism>
<reference evidence="2" key="1">
    <citation type="submission" date="2020-03" db="EMBL/GenBank/DDBJ databases">
        <authorList>
            <person name="Weist P."/>
        </authorList>
    </citation>
    <scope>NUCLEOTIDE SEQUENCE</scope>
</reference>
<dbReference type="Proteomes" id="UP001153269">
    <property type="component" value="Unassembled WGS sequence"/>
</dbReference>
<proteinExistence type="predicted"/>
<comment type="caution">
    <text evidence="2">The sequence shown here is derived from an EMBL/GenBank/DDBJ whole genome shotgun (WGS) entry which is preliminary data.</text>
</comment>
<evidence type="ECO:0000313" key="2">
    <source>
        <dbReference type="EMBL" id="CAB1431378.1"/>
    </source>
</evidence>
<sequence>MKEISVVDLEEEETERAEHANVLFIHPLHAGVDEDMAGTRLFVDPRAPAAIFIGLRWSADPEDWLSEDDDPVTRGEFPVSPQECRVESMGSSGPVSPPSPP</sequence>
<feature type="region of interest" description="Disordered" evidence="1">
    <location>
        <begin position="64"/>
        <end position="101"/>
    </location>
</feature>
<evidence type="ECO:0000256" key="1">
    <source>
        <dbReference type="SAM" id="MobiDB-lite"/>
    </source>
</evidence>
<name>A0A9N7UG51_PLEPL</name>
<dbReference type="EMBL" id="CADEAL010001335">
    <property type="protein sequence ID" value="CAB1431378.1"/>
    <property type="molecule type" value="Genomic_DNA"/>
</dbReference>
<keyword evidence="3" id="KW-1185">Reference proteome</keyword>
<evidence type="ECO:0000313" key="3">
    <source>
        <dbReference type="Proteomes" id="UP001153269"/>
    </source>
</evidence>
<accession>A0A9N7UG51</accession>
<protein>
    <submittedName>
        <fullName evidence="2">Uncharacterized protein</fullName>
    </submittedName>
</protein>
<gene>
    <name evidence="2" type="ORF">PLEPLA_LOCUS19434</name>
</gene>